<dbReference type="Pfam" id="PF00543">
    <property type="entry name" value="P-II"/>
    <property type="match status" value="1"/>
</dbReference>
<dbReference type="InterPro" id="IPR002187">
    <property type="entry name" value="N-reg_PII"/>
</dbReference>
<dbReference type="PROSITE" id="PS00638">
    <property type="entry name" value="PII_GLNB_CTER"/>
    <property type="match status" value="1"/>
</dbReference>
<dbReference type="EMBL" id="FOXC01000022">
    <property type="protein sequence ID" value="SFP46488.1"/>
    <property type="molecule type" value="Genomic_DNA"/>
</dbReference>
<dbReference type="InterPro" id="IPR015867">
    <property type="entry name" value="N-reg_PII/ATP_PRibTrfase_C"/>
</dbReference>
<accession>A0A1I5QJL3</accession>
<dbReference type="RefSeq" id="WP_089832392.1">
    <property type="nucleotide sequence ID" value="NZ_BJWI01000017.1"/>
</dbReference>
<evidence type="ECO:0000313" key="5">
    <source>
        <dbReference type="Proteomes" id="UP000242243"/>
    </source>
</evidence>
<evidence type="ECO:0000256" key="2">
    <source>
        <dbReference type="RuleBase" id="RU003936"/>
    </source>
</evidence>
<dbReference type="Gene3D" id="3.30.70.120">
    <property type="match status" value="1"/>
</dbReference>
<evidence type="ECO:0000313" key="4">
    <source>
        <dbReference type="EMBL" id="SFP46488.1"/>
    </source>
</evidence>
<proteinExistence type="inferred from homology"/>
<evidence type="ECO:0000313" key="3">
    <source>
        <dbReference type="EMBL" id="GEM01831.1"/>
    </source>
</evidence>
<dbReference type="PANTHER" id="PTHR30115:SF11">
    <property type="entry name" value="NITROGEN REGULATORY PROTEIN P-II HOMOLOG"/>
    <property type="match status" value="1"/>
</dbReference>
<dbReference type="InterPro" id="IPR011322">
    <property type="entry name" value="N-reg_PII-like_a/b"/>
</dbReference>
<dbReference type="InterPro" id="IPR017918">
    <property type="entry name" value="N-reg_PII_CS"/>
</dbReference>
<reference evidence="3 6" key="2">
    <citation type="submission" date="2019-07" db="EMBL/GenBank/DDBJ databases">
        <title>Whole genome shotgun sequence of Halolactibacillus halophilus NBRC 100868.</title>
        <authorList>
            <person name="Hosoyama A."/>
            <person name="Uohara A."/>
            <person name="Ohji S."/>
            <person name="Ichikawa N."/>
        </authorList>
    </citation>
    <scope>NUCLEOTIDE SEQUENCE [LARGE SCALE GENOMIC DNA]</scope>
    <source>
        <strain evidence="3 6">NBRC 100868</strain>
    </source>
</reference>
<sequence>MKKIEAIIRPEKFQALRDELASHGFLGLTVTEVAGTGKQKGQTGVFRGTSYEVKVLPKIKIELVLPQERADEVIDVIIDTCHTDQIGDGKIFVYNVEDVVRIRTKERGKPAVL</sequence>
<comment type="similarity">
    <text evidence="2">Belongs to the P(II) protein family.</text>
</comment>
<dbReference type="GO" id="GO:0005524">
    <property type="term" value="F:ATP binding"/>
    <property type="evidence" value="ECO:0007669"/>
    <property type="project" value="TreeGrafter"/>
</dbReference>
<dbReference type="GO" id="GO:0005829">
    <property type="term" value="C:cytosol"/>
    <property type="evidence" value="ECO:0007669"/>
    <property type="project" value="TreeGrafter"/>
</dbReference>
<dbReference type="SUPFAM" id="SSF54913">
    <property type="entry name" value="GlnB-like"/>
    <property type="match status" value="1"/>
</dbReference>
<evidence type="ECO:0000256" key="1">
    <source>
        <dbReference type="PIRSR" id="PIRSR602187-50"/>
    </source>
</evidence>
<organism evidence="4 5">
    <name type="scientific">Halolactibacillus halophilus</name>
    <dbReference type="NCBI Taxonomy" id="306540"/>
    <lineage>
        <taxon>Bacteria</taxon>
        <taxon>Bacillati</taxon>
        <taxon>Bacillota</taxon>
        <taxon>Bacilli</taxon>
        <taxon>Bacillales</taxon>
        <taxon>Bacillaceae</taxon>
        <taxon>Halolactibacillus</taxon>
    </lineage>
</organism>
<gene>
    <name evidence="3" type="primary">glnB</name>
    <name evidence="3" type="ORF">HHA03_13630</name>
    <name evidence="4" type="ORF">SAMN05421839_12225</name>
</gene>
<dbReference type="EMBL" id="BJWI01000017">
    <property type="protein sequence ID" value="GEM01831.1"/>
    <property type="molecule type" value="Genomic_DNA"/>
</dbReference>
<name>A0A1I5QJL3_9BACI</name>
<keyword evidence="6" id="KW-1185">Reference proteome</keyword>
<feature type="modified residue" description="O-UMP-tyrosine" evidence="1">
    <location>
        <position position="51"/>
    </location>
</feature>
<dbReference type="SMART" id="SM00938">
    <property type="entry name" value="P-II"/>
    <property type="match status" value="1"/>
</dbReference>
<dbReference type="OrthoDB" id="9802729at2"/>
<dbReference type="Proteomes" id="UP000321547">
    <property type="component" value="Unassembled WGS sequence"/>
</dbReference>
<dbReference type="PRINTS" id="PR00340">
    <property type="entry name" value="PIIGLNB"/>
</dbReference>
<reference evidence="4 5" key="1">
    <citation type="submission" date="2016-10" db="EMBL/GenBank/DDBJ databases">
        <authorList>
            <person name="de Groot N.N."/>
        </authorList>
    </citation>
    <scope>NUCLEOTIDE SEQUENCE [LARGE SCALE GENOMIC DNA]</scope>
    <source>
        <strain evidence="4 5">DSM 17073</strain>
    </source>
</reference>
<dbReference type="AlphaFoldDB" id="A0A1I5QJL3"/>
<dbReference type="PROSITE" id="PS51343">
    <property type="entry name" value="PII_GLNB_DOM"/>
    <property type="match status" value="1"/>
</dbReference>
<dbReference type="Proteomes" id="UP000242243">
    <property type="component" value="Unassembled WGS sequence"/>
</dbReference>
<evidence type="ECO:0000313" key="6">
    <source>
        <dbReference type="Proteomes" id="UP000321547"/>
    </source>
</evidence>
<dbReference type="STRING" id="306540.SAMN05421839_12225"/>
<protein>
    <submittedName>
        <fullName evidence="3 4">Nitrogen regulatory protein P-II</fullName>
    </submittedName>
</protein>
<dbReference type="GO" id="GO:0030234">
    <property type="term" value="F:enzyme regulator activity"/>
    <property type="evidence" value="ECO:0007669"/>
    <property type="project" value="InterPro"/>
</dbReference>
<dbReference type="PANTHER" id="PTHR30115">
    <property type="entry name" value="NITROGEN REGULATORY PROTEIN P-II"/>
    <property type="match status" value="1"/>
</dbReference>
<keyword evidence="1" id="KW-0597">Phosphoprotein</keyword>
<dbReference type="GO" id="GO:0006808">
    <property type="term" value="P:regulation of nitrogen utilization"/>
    <property type="evidence" value="ECO:0007669"/>
    <property type="project" value="InterPro"/>
</dbReference>